<feature type="region of interest" description="Disordered" evidence="1">
    <location>
        <begin position="266"/>
        <end position="317"/>
    </location>
</feature>
<evidence type="ECO:0000256" key="2">
    <source>
        <dbReference type="SAM" id="Phobius"/>
    </source>
</evidence>
<protein>
    <recommendedName>
        <fullName evidence="3">DUF7820 domain-containing protein</fullName>
    </recommendedName>
</protein>
<feature type="compositionally biased region" description="Polar residues" evidence="1">
    <location>
        <begin position="65"/>
        <end position="93"/>
    </location>
</feature>
<feature type="region of interest" description="Disordered" evidence="1">
    <location>
        <begin position="692"/>
        <end position="711"/>
    </location>
</feature>
<dbReference type="InterPro" id="IPR056722">
    <property type="entry name" value="DUF7820"/>
</dbReference>
<dbReference type="RefSeq" id="XP_033387914.1">
    <property type="nucleotide sequence ID" value="XM_033523235.1"/>
</dbReference>
<keyword evidence="2" id="KW-0812">Transmembrane</keyword>
<dbReference type="Proteomes" id="UP000799778">
    <property type="component" value="Unassembled WGS sequence"/>
</dbReference>
<evidence type="ECO:0000256" key="1">
    <source>
        <dbReference type="SAM" id="MobiDB-lite"/>
    </source>
</evidence>
<sequence length="725" mass="78394">MGNENHDAANHNTTDRQDHDRNGSPRPNLAGFSTQKAQDGDLRRIASRNSTMKPTGDSNAHDHQQYPSHTRGSSSQATAHLQHRTSISSTGSFATMARSESPFTTGPSHPYGMYTQNTMARSPSIATASTSQPTRGSMSLSRPTHPYGMYTQNVVEDSEPPPLPAGAVATAIPVGFPGLNPGYHRRLGPDGEEQDIVGPDGHAEQLPPYSRYPTEGPTKAAMVAEANATPVEPSSPVNAFDDSRAIQTPVSPIAPLPSALTPLDERRQSLQRRGGPTASAAAATTTSLAVSTSVSTTSLSNEQPISEKQETEKKAESWRRKKLWGRFPLGIAVLLLILVLIFAIILGAAIGTYVAKNKSKDDSGNRPPKHDKDHEEPSPQVTPTSRSLFDATPIPTPSSLTPLPEGAYALPLGIAQESSPSCLTLANQLSAWSCKSSFAPLIITVNNTAGQSAPLVSVEAFSKPDGGTQFGVQPPAIPFQPISMQLVQDLDYKAFGPAFHFHARYDKVVVLAEDEFLAGVSLGQSQDKPPDKPPFRHRFQVLPGDAPWFCYWNQTYIEGYIYVEDNSTAATFSAFPTAWPTQATVPFDSTILPLVAQTASPTTGTQGSVSVTPTPTPAAKRRSKRGDGDYPRFPPYPRIVKIEERRLPDSPQPYCQKMRLMDNGIYLPVVVGSQPIIVNLQEEDPTFDEFFSASSSDSAIGQSERRSLTKRRDPAGACHCQWMFQ</sequence>
<feature type="transmembrane region" description="Helical" evidence="2">
    <location>
        <begin position="329"/>
        <end position="355"/>
    </location>
</feature>
<feature type="compositionally biased region" description="Polar residues" evidence="1">
    <location>
        <begin position="600"/>
        <end position="613"/>
    </location>
</feature>
<feature type="compositionally biased region" description="Basic and acidic residues" evidence="1">
    <location>
        <begin position="305"/>
        <end position="317"/>
    </location>
</feature>
<dbReference type="PANTHER" id="PTHR42078:SF1">
    <property type="entry name" value="GLUCAN 1, 4-ALPHA-GLUCOSIDASE"/>
    <property type="match status" value="1"/>
</dbReference>
<keyword evidence="5" id="KW-1185">Reference proteome</keyword>
<keyword evidence="2" id="KW-0472">Membrane</keyword>
<accession>A0A6A5Y1X5</accession>
<feature type="region of interest" description="Disordered" evidence="1">
    <location>
        <begin position="1"/>
        <end position="166"/>
    </location>
</feature>
<feature type="compositionally biased region" description="Polar residues" evidence="1">
    <location>
        <begin position="114"/>
        <end position="142"/>
    </location>
</feature>
<keyword evidence="2" id="KW-1133">Transmembrane helix</keyword>
<evidence type="ECO:0000259" key="3">
    <source>
        <dbReference type="Pfam" id="PF25130"/>
    </source>
</evidence>
<gene>
    <name evidence="4" type="ORF">BU24DRAFT_340634</name>
</gene>
<feature type="compositionally biased region" description="Basic and acidic residues" evidence="1">
    <location>
        <begin position="1"/>
        <end position="23"/>
    </location>
</feature>
<feature type="compositionally biased region" description="Polar residues" evidence="1">
    <location>
        <begin position="47"/>
        <end position="58"/>
    </location>
</feature>
<feature type="domain" description="DUF7820" evidence="3">
    <location>
        <begin position="386"/>
        <end position="724"/>
    </location>
</feature>
<dbReference type="PANTHER" id="PTHR42078">
    <property type="entry name" value="GLUCAN 1, 4-ALPHA-GLUCOSIDASE"/>
    <property type="match status" value="1"/>
</dbReference>
<evidence type="ECO:0000313" key="4">
    <source>
        <dbReference type="EMBL" id="KAF2019575.1"/>
    </source>
</evidence>
<dbReference type="AlphaFoldDB" id="A0A6A5Y1X5"/>
<dbReference type="EMBL" id="ML978067">
    <property type="protein sequence ID" value="KAF2019575.1"/>
    <property type="molecule type" value="Genomic_DNA"/>
</dbReference>
<reference evidence="4" key="1">
    <citation type="journal article" date="2020" name="Stud. Mycol.">
        <title>101 Dothideomycetes genomes: a test case for predicting lifestyles and emergence of pathogens.</title>
        <authorList>
            <person name="Haridas S."/>
            <person name="Albert R."/>
            <person name="Binder M."/>
            <person name="Bloem J."/>
            <person name="Labutti K."/>
            <person name="Salamov A."/>
            <person name="Andreopoulos B."/>
            <person name="Baker S."/>
            <person name="Barry K."/>
            <person name="Bills G."/>
            <person name="Bluhm B."/>
            <person name="Cannon C."/>
            <person name="Castanera R."/>
            <person name="Culley D."/>
            <person name="Daum C."/>
            <person name="Ezra D."/>
            <person name="Gonzalez J."/>
            <person name="Henrissat B."/>
            <person name="Kuo A."/>
            <person name="Liang C."/>
            <person name="Lipzen A."/>
            <person name="Lutzoni F."/>
            <person name="Magnuson J."/>
            <person name="Mondo S."/>
            <person name="Nolan M."/>
            <person name="Ohm R."/>
            <person name="Pangilinan J."/>
            <person name="Park H.-J."/>
            <person name="Ramirez L."/>
            <person name="Alfaro M."/>
            <person name="Sun H."/>
            <person name="Tritt A."/>
            <person name="Yoshinaga Y."/>
            <person name="Zwiers L.-H."/>
            <person name="Turgeon B."/>
            <person name="Goodwin S."/>
            <person name="Spatafora J."/>
            <person name="Crous P."/>
            <person name="Grigoriev I."/>
        </authorList>
    </citation>
    <scope>NUCLEOTIDE SEQUENCE</scope>
    <source>
        <strain evidence="4">CBS 175.79</strain>
    </source>
</reference>
<feature type="region of interest" description="Disordered" evidence="1">
    <location>
        <begin position="600"/>
        <end position="635"/>
    </location>
</feature>
<evidence type="ECO:0000313" key="5">
    <source>
        <dbReference type="Proteomes" id="UP000799778"/>
    </source>
</evidence>
<name>A0A6A5Y1X5_9PLEO</name>
<proteinExistence type="predicted"/>
<feature type="compositionally biased region" description="Low complexity" evidence="1">
    <location>
        <begin position="277"/>
        <end position="300"/>
    </location>
</feature>
<dbReference type="GeneID" id="54280632"/>
<feature type="region of interest" description="Disordered" evidence="1">
    <location>
        <begin position="356"/>
        <end position="400"/>
    </location>
</feature>
<feature type="compositionally biased region" description="Basic and acidic residues" evidence="1">
    <location>
        <begin position="358"/>
        <end position="377"/>
    </location>
</feature>
<dbReference type="OrthoDB" id="5384459at2759"/>
<dbReference type="Pfam" id="PF25130">
    <property type="entry name" value="DUF7820"/>
    <property type="match status" value="1"/>
</dbReference>
<organism evidence="4 5">
    <name type="scientific">Aaosphaeria arxii CBS 175.79</name>
    <dbReference type="NCBI Taxonomy" id="1450172"/>
    <lineage>
        <taxon>Eukaryota</taxon>
        <taxon>Fungi</taxon>
        <taxon>Dikarya</taxon>
        <taxon>Ascomycota</taxon>
        <taxon>Pezizomycotina</taxon>
        <taxon>Dothideomycetes</taxon>
        <taxon>Pleosporomycetidae</taxon>
        <taxon>Pleosporales</taxon>
        <taxon>Pleosporales incertae sedis</taxon>
        <taxon>Aaosphaeria</taxon>
    </lineage>
</organism>